<organism evidence="2 3">
    <name type="scientific">Neocallimastix californiae</name>
    <dbReference type="NCBI Taxonomy" id="1754190"/>
    <lineage>
        <taxon>Eukaryota</taxon>
        <taxon>Fungi</taxon>
        <taxon>Fungi incertae sedis</taxon>
        <taxon>Chytridiomycota</taxon>
        <taxon>Chytridiomycota incertae sedis</taxon>
        <taxon>Neocallimastigomycetes</taxon>
        <taxon>Neocallimastigales</taxon>
        <taxon>Neocallimastigaceae</taxon>
        <taxon>Neocallimastix</taxon>
    </lineage>
</organism>
<evidence type="ECO:0008006" key="4">
    <source>
        <dbReference type="Google" id="ProtNLM"/>
    </source>
</evidence>
<proteinExistence type="predicted"/>
<feature type="compositionally biased region" description="Basic and acidic residues" evidence="1">
    <location>
        <begin position="295"/>
        <end position="312"/>
    </location>
</feature>
<dbReference type="OrthoDB" id="271259at2759"/>
<dbReference type="Pfam" id="PF13238">
    <property type="entry name" value="AAA_18"/>
    <property type="match status" value="1"/>
</dbReference>
<keyword evidence="3" id="KW-1185">Reference proteome</keyword>
<dbReference type="Proteomes" id="UP000193920">
    <property type="component" value="Unassembled WGS sequence"/>
</dbReference>
<dbReference type="InterPro" id="IPR027417">
    <property type="entry name" value="P-loop_NTPase"/>
</dbReference>
<dbReference type="Gene3D" id="3.40.50.300">
    <property type="entry name" value="P-loop containing nucleotide triphosphate hydrolases"/>
    <property type="match status" value="1"/>
</dbReference>
<dbReference type="PANTHER" id="PTHR33477">
    <property type="entry name" value="P-LOOP NTPASE DOMAIN-CONTAINING PROTEIN LPA1 HOMOLOG 1"/>
    <property type="match status" value="1"/>
</dbReference>
<gene>
    <name evidence="2" type="ORF">LY90DRAFT_672168</name>
</gene>
<dbReference type="AlphaFoldDB" id="A0A1Y2C2P6"/>
<evidence type="ECO:0000313" key="3">
    <source>
        <dbReference type="Proteomes" id="UP000193920"/>
    </source>
</evidence>
<dbReference type="EMBL" id="MCOG01000127">
    <property type="protein sequence ID" value="ORY40585.1"/>
    <property type="molecule type" value="Genomic_DNA"/>
</dbReference>
<accession>A0A1Y2C2P6</accession>
<comment type="caution">
    <text evidence="2">The sequence shown here is derived from an EMBL/GenBank/DDBJ whole genome shotgun (WGS) entry which is preliminary data.</text>
</comment>
<dbReference type="SUPFAM" id="SSF52540">
    <property type="entry name" value="P-loop containing nucleoside triphosphate hydrolases"/>
    <property type="match status" value="1"/>
</dbReference>
<reference evidence="2 3" key="1">
    <citation type="submission" date="2016-08" db="EMBL/GenBank/DDBJ databases">
        <title>A Parts List for Fungal Cellulosomes Revealed by Comparative Genomics.</title>
        <authorList>
            <consortium name="DOE Joint Genome Institute"/>
            <person name="Haitjema C.H."/>
            <person name="Gilmore S.P."/>
            <person name="Henske J.K."/>
            <person name="Solomon K.V."/>
            <person name="De Groot R."/>
            <person name="Kuo A."/>
            <person name="Mondo S.J."/>
            <person name="Salamov A.A."/>
            <person name="Labutti K."/>
            <person name="Zhao Z."/>
            <person name="Chiniquy J."/>
            <person name="Barry K."/>
            <person name="Brewer H.M."/>
            <person name="Purvine S.O."/>
            <person name="Wright A.T."/>
            <person name="Boxma B."/>
            <person name="Van Alen T."/>
            <person name="Hackstein J.H."/>
            <person name="Baker S.E."/>
            <person name="Grigoriev I.V."/>
            <person name="O'Malley M.A."/>
        </authorList>
    </citation>
    <scope>NUCLEOTIDE SEQUENCE [LARGE SCALE GENOMIC DNA]</scope>
    <source>
        <strain evidence="2 3">G1</strain>
    </source>
</reference>
<feature type="region of interest" description="Disordered" evidence="1">
    <location>
        <begin position="295"/>
        <end position="327"/>
    </location>
</feature>
<name>A0A1Y2C2P6_9FUNG</name>
<dbReference type="PANTHER" id="PTHR33477:SF2">
    <property type="entry name" value="2-PHOSPHOGLYCERATE KINASE"/>
    <property type="match status" value="1"/>
</dbReference>
<dbReference type="STRING" id="1754190.A0A1Y2C2P6"/>
<evidence type="ECO:0000256" key="1">
    <source>
        <dbReference type="SAM" id="MobiDB-lite"/>
    </source>
</evidence>
<protein>
    <recommendedName>
        <fullName evidence="4">P-loop containing nucleoside triphosphate hydrolase protein</fullName>
    </recommendedName>
</protein>
<evidence type="ECO:0000313" key="2">
    <source>
        <dbReference type="EMBL" id="ORY40585.1"/>
    </source>
</evidence>
<sequence length="740" mass="86753">MTSKQKYNFPVMLLGNEKFSKEPEQIIMNSYDINVDDDEEVSSLQIPRNFQRIIDDYSENSSIDNSSLCEMNCIPCYSSDDKSSQSYTQKLQYYTTVGKDECPRIFDINHYSSFNEQFNNFSPRRQKSFSSNSISSNTTQPDLLAITTQRISLNNNINTDNNESYFSDASIETNATLNATPNESNYYIKTLTSDYEDFTRTINPKDISSLKNGSHSHKSIKRFHFLKQTIPTIPSQEEVRYNDSNDLGMTPIKSESSENTNLVKEITNSIKNLKFYFNSSKDQTKLIKYNIEDEDRMKDSKEPKEKEKKKEEKEEEKEKEEKKEKEIKEKEIKEKEIEIEKDKKIINNKFTSTTKVTKSKPKKHRSSVSKYDFIKVLVYLSGEHYYVLSRFLISRMLTATQVDYYHAVRIALDLKKKLVDDNILELSQKELEKNLFNIMKHYGYNEKNIELYRLLSAFYRERIPMIILISGPRCVGKSTLATKLAERLNLPNIVKTDYVYDLMCSIFNIPEEDREPIWYRNCLTNELLEKYENDCKLVKKGLEADIKKAFTEGKSIIIEGTHVNHILYDFVLDCITKFSNQETKKDNKSVKSKIVNNDNNNLYSSKLLTTNDNPCNAIIVPFYLDMDNKECHREFLYNQMIEENLIYNQNTNKAEDFMLKNLPFNIDLNNDELREFESKIDIIGNIFRKENTKRQCEKTSFDESKSFKYINVDANSFLHTLDLMHNEVLNKIQEKFSISE</sequence>